<evidence type="ECO:0000313" key="2">
    <source>
        <dbReference type="EMBL" id="EGT59280.1"/>
    </source>
</evidence>
<dbReference type="InterPro" id="IPR005020">
    <property type="entry name" value="LIN-8"/>
</dbReference>
<dbReference type="eggNOG" id="ENOG502TJWY">
    <property type="taxonomic scope" value="Eukaryota"/>
</dbReference>
<dbReference type="STRING" id="135651.G0MI25"/>
<feature type="compositionally biased region" description="Pro residues" evidence="1">
    <location>
        <begin position="13"/>
        <end position="22"/>
    </location>
</feature>
<proteinExistence type="predicted"/>
<dbReference type="AlphaFoldDB" id="G0MI25"/>
<feature type="compositionally biased region" description="Low complexity" evidence="1">
    <location>
        <begin position="1"/>
        <end position="12"/>
    </location>
</feature>
<gene>
    <name evidence="2" type="ORF">CAEBREN_05601</name>
</gene>
<accession>G0MI25</accession>
<dbReference type="Pfam" id="PF03353">
    <property type="entry name" value="Lin-8"/>
    <property type="match status" value="2"/>
</dbReference>
<dbReference type="PANTHER" id="PTHR32020">
    <property type="entry name" value="LIN-8 DOMAIN CONTAINING-RELATED"/>
    <property type="match status" value="1"/>
</dbReference>
<feature type="region of interest" description="Disordered" evidence="1">
    <location>
        <begin position="436"/>
        <end position="528"/>
    </location>
</feature>
<evidence type="ECO:0000256" key="1">
    <source>
        <dbReference type="SAM" id="MobiDB-lite"/>
    </source>
</evidence>
<protein>
    <submittedName>
        <fullName evidence="2">Uncharacterized protein</fullName>
    </submittedName>
</protein>
<dbReference type="Proteomes" id="UP000008068">
    <property type="component" value="Unassembled WGS sequence"/>
</dbReference>
<reference evidence="3" key="1">
    <citation type="submission" date="2011-07" db="EMBL/GenBank/DDBJ databases">
        <authorList>
            <consortium name="Caenorhabditis brenneri Sequencing and Analysis Consortium"/>
            <person name="Wilson R.K."/>
        </authorList>
    </citation>
    <scope>NUCLEOTIDE SEQUENCE [LARGE SCALE GENOMIC DNA]</scope>
    <source>
        <strain evidence="3">PB2801</strain>
    </source>
</reference>
<feature type="region of interest" description="Disordered" evidence="1">
    <location>
        <begin position="275"/>
        <end position="371"/>
    </location>
</feature>
<feature type="compositionally biased region" description="Polar residues" evidence="1">
    <location>
        <begin position="484"/>
        <end position="493"/>
    </location>
</feature>
<feature type="compositionally biased region" description="Polar residues" evidence="1">
    <location>
        <begin position="504"/>
        <end position="528"/>
    </location>
</feature>
<evidence type="ECO:0000313" key="3">
    <source>
        <dbReference type="Proteomes" id="UP000008068"/>
    </source>
</evidence>
<dbReference type="HOGENOM" id="CLU_440915_0_0_1"/>
<dbReference type="EMBL" id="GL379795">
    <property type="protein sequence ID" value="EGT59280.1"/>
    <property type="molecule type" value="Genomic_DNA"/>
</dbReference>
<dbReference type="PANTHER" id="PTHR32020:SF3">
    <property type="entry name" value="ARID DOMAIN-CONTAINING PROTEIN-RELATED"/>
    <property type="match status" value="1"/>
</dbReference>
<organism evidence="3">
    <name type="scientific">Caenorhabditis brenneri</name>
    <name type="common">Nematode worm</name>
    <dbReference type="NCBI Taxonomy" id="135651"/>
    <lineage>
        <taxon>Eukaryota</taxon>
        <taxon>Metazoa</taxon>
        <taxon>Ecdysozoa</taxon>
        <taxon>Nematoda</taxon>
        <taxon>Chromadorea</taxon>
        <taxon>Rhabditida</taxon>
        <taxon>Rhabditina</taxon>
        <taxon>Rhabditomorpha</taxon>
        <taxon>Rhabditoidea</taxon>
        <taxon>Rhabditidae</taxon>
        <taxon>Peloderinae</taxon>
        <taxon>Caenorhabditis</taxon>
    </lineage>
</organism>
<dbReference type="GO" id="GO:0005634">
    <property type="term" value="C:nucleus"/>
    <property type="evidence" value="ECO:0007669"/>
    <property type="project" value="TreeGrafter"/>
</dbReference>
<feature type="compositionally biased region" description="Pro residues" evidence="1">
    <location>
        <begin position="348"/>
        <end position="358"/>
    </location>
</feature>
<name>G0MI25_CAEBE</name>
<keyword evidence="3" id="KW-1185">Reference proteome</keyword>
<dbReference type="OrthoDB" id="5809664at2759"/>
<feature type="region of interest" description="Disordered" evidence="1">
    <location>
        <begin position="1"/>
        <end position="23"/>
    </location>
</feature>
<dbReference type="OMA" id="PNIDIGF"/>
<feature type="compositionally biased region" description="Pro residues" evidence="1">
    <location>
        <begin position="473"/>
        <end position="483"/>
    </location>
</feature>
<feature type="region of interest" description="Disordered" evidence="1">
    <location>
        <begin position="197"/>
        <end position="217"/>
    </location>
</feature>
<sequence>MSNKSTPIYKTTPPFPIPPLPEPNKSLNFPTKKYWSIAKDPNYPFDELDPTNDTLKKVVLDEIGKYPSLWRAKSQEAEKNNYSKIAVATFKRTGLLMSLKSITTIYKCAKDNLRNRLRSAIARQNWDLMEIERHMWTWDYYPHIRFYRELTQPWEQSLWIERQRKFFAQAQEMKVVQTPAVENGVGVCVEYPEDDEIIWDPPPQPTPQNEKPAEPPMQAAMPPLAVLQQAAMQQQVAMQRAAMQPQAAMQQAAFPAQAAMQQAVALSQAAMQKELQQNQRLQAPMQTNNETPNSRKRTAKATPETDKQSPPQKKPTPAPIQKKQTPPQQRNNMNQTPVQAAKEIPQTPRVPPQQPPQQPQQYLGADGMMHPVTHLHPQQPRMPPPFNQPHPHPFGNMPHPAFAAQGLPPLNNFVPPAPSGQFDPNMPFPFRGVPNHQFHPNDPRHPMYHSHMAAPQNMGPTRPGGDVQRTPNGPVPNITPGPNQPAQNSQLSSRRSDRGAANQAAKSTNQPVAGNRQEGTSTESKPTVSTQVHILNTQDQAYIAQGSFFSNFCFQVSTAFSLATFEQEVSQIAFQAIRIARENPDNIRVLRKVLFDSAFVFDGKTFNSAKEVYKELYDKS</sequence>
<feature type="compositionally biased region" description="Polar residues" evidence="1">
    <location>
        <begin position="275"/>
        <end position="292"/>
    </location>
</feature>
<feature type="compositionally biased region" description="Polar residues" evidence="1">
    <location>
        <begin position="322"/>
        <end position="338"/>
    </location>
</feature>
<dbReference type="InParanoid" id="G0MI25"/>